<dbReference type="InterPro" id="IPR033756">
    <property type="entry name" value="YlxH/NBP35"/>
</dbReference>
<evidence type="ECO:0000313" key="4">
    <source>
        <dbReference type="EMBL" id="RWY45533.1"/>
    </source>
</evidence>
<dbReference type="Gene3D" id="3.40.50.300">
    <property type="entry name" value="P-loop containing nucleotide triphosphate hydrolases"/>
    <property type="match status" value="1"/>
</dbReference>
<evidence type="ECO:0000313" key="5">
    <source>
        <dbReference type="Proteomes" id="UP000287168"/>
    </source>
</evidence>
<dbReference type="GO" id="GO:0004713">
    <property type="term" value="F:protein tyrosine kinase activity"/>
    <property type="evidence" value="ECO:0007669"/>
    <property type="project" value="TreeGrafter"/>
</dbReference>
<dbReference type="Pfam" id="PF10609">
    <property type="entry name" value="ParA"/>
    <property type="match status" value="1"/>
</dbReference>
<dbReference type="GO" id="GO:0005886">
    <property type="term" value="C:plasma membrane"/>
    <property type="evidence" value="ECO:0007669"/>
    <property type="project" value="TreeGrafter"/>
</dbReference>
<evidence type="ECO:0000256" key="2">
    <source>
        <dbReference type="ARBA" id="ARBA00022840"/>
    </source>
</evidence>
<feature type="region of interest" description="Disordered" evidence="3">
    <location>
        <begin position="1"/>
        <end position="28"/>
    </location>
</feature>
<dbReference type="InterPro" id="IPR005702">
    <property type="entry name" value="Wzc-like_C"/>
</dbReference>
<keyword evidence="2" id="KW-0067">ATP-binding</keyword>
<dbReference type="CDD" id="cd05387">
    <property type="entry name" value="BY-kinase"/>
    <property type="match status" value="1"/>
</dbReference>
<dbReference type="InterPro" id="IPR027417">
    <property type="entry name" value="P-loop_NTPase"/>
</dbReference>
<dbReference type="OrthoDB" id="9775724at2"/>
<evidence type="ECO:0000256" key="3">
    <source>
        <dbReference type="SAM" id="MobiDB-lite"/>
    </source>
</evidence>
<dbReference type="GO" id="GO:0005524">
    <property type="term" value="F:ATP binding"/>
    <property type="evidence" value="ECO:0007669"/>
    <property type="project" value="UniProtKB-KW"/>
</dbReference>
<accession>A0A444MGN7</accession>
<reference evidence="4 5" key="1">
    <citation type="journal article" date="2015" name="Int. J. Syst. Evol. Microbiol.">
        <title>Gemmobacter intermedius sp. nov., isolated from a white stork (Ciconia ciconia).</title>
        <authorList>
            <person name="Kampfer P."/>
            <person name="Jerzak L."/>
            <person name="Wilharm G."/>
            <person name="Golke J."/>
            <person name="Busse H.J."/>
            <person name="Glaeser S.P."/>
        </authorList>
    </citation>
    <scope>NUCLEOTIDE SEQUENCE [LARGE SCALE GENOMIC DNA]</scope>
    <source>
        <strain evidence="4 5">119/4</strain>
    </source>
</reference>
<dbReference type="EMBL" id="SBLC01000001">
    <property type="protein sequence ID" value="RWY45533.1"/>
    <property type="molecule type" value="Genomic_DNA"/>
</dbReference>
<keyword evidence="4" id="KW-0418">Kinase</keyword>
<comment type="caution">
    <text evidence="4">The sequence shown here is derived from an EMBL/GenBank/DDBJ whole genome shotgun (WGS) entry which is preliminary data.</text>
</comment>
<evidence type="ECO:0000256" key="1">
    <source>
        <dbReference type="ARBA" id="ARBA00022741"/>
    </source>
</evidence>
<protein>
    <submittedName>
        <fullName evidence="4">Tyrosine-protein kinase family protein</fullName>
    </submittedName>
</protein>
<feature type="compositionally biased region" description="Basic and acidic residues" evidence="3">
    <location>
        <begin position="1"/>
        <end position="14"/>
    </location>
</feature>
<keyword evidence="5" id="KW-1185">Reference proteome</keyword>
<name>A0A444MGN7_9RHOB</name>
<dbReference type="PANTHER" id="PTHR32309">
    <property type="entry name" value="TYROSINE-PROTEIN KINASE"/>
    <property type="match status" value="1"/>
</dbReference>
<keyword evidence="1" id="KW-0547">Nucleotide-binding</keyword>
<dbReference type="PANTHER" id="PTHR32309:SF13">
    <property type="entry name" value="FERRIC ENTEROBACTIN TRANSPORT PROTEIN FEPE"/>
    <property type="match status" value="1"/>
</dbReference>
<dbReference type="RefSeq" id="WP_128486251.1">
    <property type="nucleotide sequence ID" value="NZ_JBHLXB010000011.1"/>
</dbReference>
<keyword evidence="4" id="KW-0808">Transferase</keyword>
<organism evidence="4 5">
    <name type="scientific">Falsigemmobacter intermedius</name>
    <dbReference type="NCBI Taxonomy" id="1553448"/>
    <lineage>
        <taxon>Bacteria</taxon>
        <taxon>Pseudomonadati</taxon>
        <taxon>Pseudomonadota</taxon>
        <taxon>Alphaproteobacteria</taxon>
        <taxon>Rhodobacterales</taxon>
        <taxon>Paracoccaceae</taxon>
        <taxon>Falsigemmobacter</taxon>
    </lineage>
</organism>
<dbReference type="SUPFAM" id="SSF52540">
    <property type="entry name" value="P-loop containing nucleoside triphosphate hydrolases"/>
    <property type="match status" value="1"/>
</dbReference>
<gene>
    <name evidence="4" type="ORF">EP867_00470</name>
</gene>
<dbReference type="AlphaFoldDB" id="A0A444MGN7"/>
<proteinExistence type="predicted"/>
<sequence length="281" mass="30707">MKAGRTTEEPEGGKRVRTSGLTPFGGRRTAAVVLPPAGDDALRSATSQIWASLPPVPLDTKSAASRHLIPTHKDDPVGLLYDHLRTRLLHALGERGWRRVAITAPGRGCGTTTVAANLALSLARRPSGRTALLDFDLRRPSLHNRFGVTEPGIMRDMLTGQNAVESHFLRYGRNLALGLNQQAEPDAAELLQEPSTALALEHMTEDLRPDVILFDLPPILGSDDVFGFLPEVDGVLLVVDGKRSAPADIARCEEMIRERSELIGVVLNRAEDSPARRKRWF</sequence>
<dbReference type="InterPro" id="IPR050445">
    <property type="entry name" value="Bact_polysacc_biosynth/exp"/>
</dbReference>
<dbReference type="Proteomes" id="UP000287168">
    <property type="component" value="Unassembled WGS sequence"/>
</dbReference>